<keyword evidence="2" id="KW-1185">Reference proteome</keyword>
<name>A0ABQ4TEY6_METOR</name>
<evidence type="ECO:0008006" key="3">
    <source>
        <dbReference type="Google" id="ProtNLM"/>
    </source>
</evidence>
<evidence type="ECO:0000313" key="1">
    <source>
        <dbReference type="EMBL" id="GJE29001.1"/>
    </source>
</evidence>
<dbReference type="Proteomes" id="UP001055156">
    <property type="component" value="Unassembled WGS sequence"/>
</dbReference>
<gene>
    <name evidence="1" type="ORF">LKMONMHP_3876</name>
</gene>
<sequence length="181" mass="18848">MNRFPELSVFWARGSQGAVFPLSPENFHMKRVLMASAALVGALAMVPATAEARGFGGFHGGGFHGGGFHGGGFGGFRGGGFGGGFRGAGFRPGWGGGWHRGGYGWRRGGYGLGGLGLGLGLGLAAGGLYGGYGGYGYGYGPYYGGYSAVGYDPYYGGGCYTVPRLRWTPYGYRRVLVERCY</sequence>
<comment type="caution">
    <text evidence="1">The sequence shown here is derived from an EMBL/GenBank/DDBJ whole genome shotgun (WGS) entry which is preliminary data.</text>
</comment>
<accession>A0ABQ4TEY6</accession>
<reference evidence="1" key="1">
    <citation type="journal article" date="2021" name="Front. Microbiol.">
        <title>Comprehensive Comparative Genomics and Phenotyping of Methylobacterium Species.</title>
        <authorList>
            <person name="Alessa O."/>
            <person name="Ogura Y."/>
            <person name="Fujitani Y."/>
            <person name="Takami H."/>
            <person name="Hayashi T."/>
            <person name="Sahin N."/>
            <person name="Tani A."/>
        </authorList>
    </citation>
    <scope>NUCLEOTIDE SEQUENCE</scope>
    <source>
        <strain evidence="1">NBRC 15689</strain>
    </source>
</reference>
<evidence type="ECO:0000313" key="2">
    <source>
        <dbReference type="Proteomes" id="UP001055156"/>
    </source>
</evidence>
<proteinExistence type="predicted"/>
<organism evidence="1 2">
    <name type="scientific">Methylobacterium organophilum</name>
    <dbReference type="NCBI Taxonomy" id="410"/>
    <lineage>
        <taxon>Bacteria</taxon>
        <taxon>Pseudomonadati</taxon>
        <taxon>Pseudomonadota</taxon>
        <taxon>Alphaproteobacteria</taxon>
        <taxon>Hyphomicrobiales</taxon>
        <taxon>Methylobacteriaceae</taxon>
        <taxon>Methylobacterium</taxon>
    </lineage>
</organism>
<reference evidence="1" key="2">
    <citation type="submission" date="2021-08" db="EMBL/GenBank/DDBJ databases">
        <authorList>
            <person name="Tani A."/>
            <person name="Ola A."/>
            <person name="Ogura Y."/>
            <person name="Katsura K."/>
            <person name="Hayashi T."/>
        </authorList>
    </citation>
    <scope>NUCLEOTIDE SEQUENCE</scope>
    <source>
        <strain evidence="1">NBRC 15689</strain>
    </source>
</reference>
<protein>
    <recommendedName>
        <fullName evidence="3">Sulfur globule protein</fullName>
    </recommendedName>
</protein>
<dbReference type="EMBL" id="BPQV01000013">
    <property type="protein sequence ID" value="GJE29001.1"/>
    <property type="molecule type" value="Genomic_DNA"/>
</dbReference>